<dbReference type="STRING" id="50429.A0A2B4RGZ1"/>
<dbReference type="OrthoDB" id="5984400at2759"/>
<dbReference type="SUPFAM" id="SSF53756">
    <property type="entry name" value="UDP-Glycosyltransferase/glycogen phosphorylase"/>
    <property type="match status" value="3"/>
</dbReference>
<sequence length="2524" mass="285589">MASSTAFSAARREEEEEQRLIDVMFLCDEWKSSKGGLSTFNREFAINLAETTIGRMKIHCYVSKSDDQDREDAKQHGVNLITAGSVPGSSDPLECLKYPPSELPNPQLVIGHGRKLGNPAYSLVRHTKCKWIQFVHVYCEDLGKYKKTTTAATDTIEENEKKHQMEIELCKVADAVVAVGSRLQQKYSRNLLKVEMVTPGIFGKFSNESQLAVDRSVVKNFSVFVFGRATFEDLSLKGYDIIANAIGSLGKKFELIFVGSSPGEHQKVEQWFLDNTCINRSHLTIRGYCNDPEELKMMYYQSDLVALPSRTEGFGLVALEAISAGIPILVSGESGIAEALREVEGGNTVIVELDEDADEWARRIREMSEESAEEREAKARRLRENYRKVYSWRAECERFKGMIEKVVENANGIISSEFHSKSSTSESLQKQEELKKWERKTKIVETEKMKGTSLSTKLSIAGHGKELEGKLKTLKLKEEKSTWPVPEFSASDPEEELAELRLKLQGMEARMLFSSYVESDNTIQGILPLSEEEPEGLLMKLQRRKGILPLSEEELEELLMKLQSMKGSSPSVVLPSAGQKKDLEGRQKTMKIQGEKGSLPSSPLSTTDLEEKLEEVCVKLMRLRKEDLRLYLDGAYNSQQTKDPCHADYDKCFSKAAKKPCGKVSCEISAMKCAKKKLSAPPSKNDQCANQYTDSVSCTTNEVQYYKNLMAMSQVPKLWKHANITPIHKDGDREPVEYYRGISLLSIAGKCQERLVYDAIYEQVIDFIHCSHHGFLRVDPVRHSSLWYIITGHYDMDIYDKLLFCKDRSVDYNLRKNDSLDLLRISTVKIHNDPEELKLMFYQSDLVALPSRTEGFGLVALEAISAGIPILVSGESGLAEALREVEGGNTVIVEFDEDADEWARRIREMAEESAEEREAKARRLRENYREVYSWRTECEKFKGMIEKVVENANDGKLNVKVDVKDLKHEEQSIETAILATESVRGREVQQPRAPVTSAVLGSMSYLQTEQKIFLSIAENCLQTTPPQSWEEHNKFLDYLKEVRVVLAGTSIGSLVMTVKCESVMILEGLWTDYLSGHLGEVVQNSFVTEKILKELNLVELKLKTTIDEEEYIACKVYFEKVALRDALSAQSYSTGTEGEAQLERWKQNTDVVESEKVKSSLPIFEMSTTGHNKEGEEPQETMKGSLPSSPLSTTDLEEKLEEVCVQLMRLRKEGSSPILEMSTTGHNKEGEEPQETMKVRLGCPTFSYRRLSGLVALEAISAAVPVLVSGESGIAEALRKVEGGRTVIVGSYKDVDEARDEWARRIREMSEESAEEREANARKLCENYRKVYSWKAECTRFKEMIESVMESVNDGESNITVDVKHVKPADDHSNAPPVEPAVPTMEPNGERQSDTDLGDLQLLKEKILCRIAMNYLDTTPPRSSEEHNKFMEYLEKMRVVITGVSVGSLVITVKCDSLTSLEELWENYSCGLLDKMVQDCFVTENILKELNLAELKLKTTMDIEEYNACKLYFEKDAVRGLRCFGRKFGKSVESCKTGHGRYRAAFNKKKCAVAHVKRGVLQESTGMLVGEHGLVKSLEKDSQYKFLGVLENTKQEDTLVLQNAARTYLRRLSVIWSSPLSDHFKVVATNQLALPVLTYFMWTQVWPIAELQRIDRDTRKVIAENGGKHPLDSVMNLRSHINSICKSSFLAIRNIGRVRILPPSEEELDELLMKLQSMKDTSLSTKLSTAGHGKELEGKLKTMTLQEEKLLYSVSTFEVELKELPEKLQEMRLKGTVICSAQFAWCTLVVLGICTRVKCVVLKEGAWQLVLLFTDELPSEKLPEELFDEMLDVYLELYADEDEDEEVFSSSLYSSKSGILKAWPIEHDPDWGPCQADYDKCVSKAAKKPCGKVSCEISAMKCAKKKLSAPPSKMSQVPKLWKHANIAPIHKDGDREPVEHYYESREGTSDLRPQTEDLRPQTSDFRLQTSDFRLQTSDFRLQTSDFRLQNSDLIKEEIPQCTSLSSVLSTAGHEKELEGRLKTFTLQEEKQCQKASIASGAYRKRPSDTDLEDLQPLEKKVLCLIAMNYLPTTPPEGRDEHSEFQEYLRDMKVHITCVSVGIRLVITVKCDSLKSLEELWEDYSCGLLGKMVRDCFVTEKILKALNLAELKLKTTMDIEEYNACKLYFEKNALKGILPLSEEPEGLVMKLQRMKGTWPVREFCASDPEEDLAAELPMKLQGMEVTSPSAAYLTTGHEKEKKGTSLSTKLSTVGHGKELEGKLKTMKLQEEKSILPLSEEEPEGLLMKLQRMKGSLVITVKCDSLKSLEELWEDYSCGLLSKMVRDCFVTEKILKELNLAELKLKTTMDIEDYNACKLYFEKDALRGVLSSEFYSKSSTSESLQKQEELKKWKQKTKIVETEKMKGTPPLTVISTTGKRREEEPTGKIGTSLSAKLSTAGHGKELEGKMKTLKLQEEKSKLAVPESSTSHLVKKLAELCMELIRLRMEGTLPPPELFTANFEEELEELRVKLDRQPEEFYRQRYE</sequence>
<protein>
    <submittedName>
        <fullName evidence="4">D-inositol 3-phosphate glycosyltransferase</fullName>
    </submittedName>
</protein>
<dbReference type="CDD" id="cd03801">
    <property type="entry name" value="GT4_PimA-like"/>
    <property type="match status" value="1"/>
</dbReference>
<feature type="non-terminal residue" evidence="4">
    <location>
        <position position="2524"/>
    </location>
</feature>
<feature type="region of interest" description="Disordered" evidence="2">
    <location>
        <begin position="1367"/>
        <end position="1395"/>
    </location>
</feature>
<gene>
    <name evidence="4" type="primary">mshA</name>
    <name evidence="4" type="ORF">AWC38_SpisGene20237</name>
</gene>
<keyword evidence="5" id="KW-1185">Reference proteome</keyword>
<dbReference type="Gene3D" id="3.40.50.2000">
    <property type="entry name" value="Glycogen Phosphorylase B"/>
    <property type="match status" value="3"/>
</dbReference>
<evidence type="ECO:0000313" key="4">
    <source>
        <dbReference type="EMBL" id="PFX15535.1"/>
    </source>
</evidence>
<accession>A0A2B4RGZ1</accession>
<feature type="coiled-coil region" evidence="1">
    <location>
        <begin position="1292"/>
        <end position="1319"/>
    </location>
</feature>
<feature type="compositionally biased region" description="Basic and acidic residues" evidence="2">
    <location>
        <begin position="1226"/>
        <end position="1235"/>
    </location>
</feature>
<feature type="domain" description="TRADD-like N-terminal" evidence="3">
    <location>
        <begin position="1427"/>
        <end position="1484"/>
    </location>
</feature>
<feature type="domain" description="TRADD-like N-terminal" evidence="3">
    <location>
        <begin position="1029"/>
        <end position="1091"/>
    </location>
</feature>
<dbReference type="GO" id="GO:0016757">
    <property type="term" value="F:glycosyltransferase activity"/>
    <property type="evidence" value="ECO:0007669"/>
    <property type="project" value="TreeGrafter"/>
</dbReference>
<feature type="region of interest" description="Disordered" evidence="2">
    <location>
        <begin position="1215"/>
        <end position="1235"/>
    </location>
</feature>
<dbReference type="EMBL" id="LSMT01000639">
    <property type="protein sequence ID" value="PFX15535.1"/>
    <property type="molecule type" value="Genomic_DNA"/>
</dbReference>
<dbReference type="PANTHER" id="PTHR45947">
    <property type="entry name" value="SULFOQUINOVOSYL TRANSFERASE SQD2"/>
    <property type="match status" value="1"/>
</dbReference>
<feature type="coiled-coil region" evidence="1">
    <location>
        <begin position="892"/>
        <end position="927"/>
    </location>
</feature>
<dbReference type="Pfam" id="PF20706">
    <property type="entry name" value="GT4-conflict"/>
    <property type="match status" value="3"/>
</dbReference>
<reference evidence="5" key="1">
    <citation type="journal article" date="2017" name="bioRxiv">
        <title>Comparative analysis of the genomes of Stylophora pistillata and Acropora digitifera provides evidence for extensive differences between species of corals.</title>
        <authorList>
            <person name="Voolstra C.R."/>
            <person name="Li Y."/>
            <person name="Liew Y.J."/>
            <person name="Baumgarten S."/>
            <person name="Zoccola D."/>
            <person name="Flot J.-F."/>
            <person name="Tambutte S."/>
            <person name="Allemand D."/>
            <person name="Aranda M."/>
        </authorList>
    </citation>
    <scope>NUCLEOTIDE SEQUENCE [LARGE SCALE GENOMIC DNA]</scope>
</reference>
<proteinExistence type="predicted"/>
<dbReference type="Pfam" id="PF20694">
    <property type="entry name" value="TRADD-like_N"/>
    <property type="match status" value="3"/>
</dbReference>
<feature type="region of interest" description="Disordered" evidence="2">
    <location>
        <begin position="2407"/>
        <end position="2427"/>
    </location>
</feature>
<dbReference type="Proteomes" id="UP000225706">
    <property type="component" value="Unassembled WGS sequence"/>
</dbReference>
<evidence type="ECO:0000313" key="5">
    <source>
        <dbReference type="Proteomes" id="UP000225706"/>
    </source>
</evidence>
<dbReference type="PANTHER" id="PTHR45947:SF3">
    <property type="entry name" value="SULFOQUINOVOSYL TRANSFERASE SQD2"/>
    <property type="match status" value="1"/>
</dbReference>
<organism evidence="4 5">
    <name type="scientific">Stylophora pistillata</name>
    <name type="common">Smooth cauliflower coral</name>
    <dbReference type="NCBI Taxonomy" id="50429"/>
    <lineage>
        <taxon>Eukaryota</taxon>
        <taxon>Metazoa</taxon>
        <taxon>Cnidaria</taxon>
        <taxon>Anthozoa</taxon>
        <taxon>Hexacorallia</taxon>
        <taxon>Scleractinia</taxon>
        <taxon>Astrocoeniina</taxon>
        <taxon>Pocilloporidae</taxon>
        <taxon>Stylophora</taxon>
    </lineage>
</organism>
<evidence type="ECO:0000256" key="1">
    <source>
        <dbReference type="SAM" id="Coils"/>
    </source>
</evidence>
<feature type="region of interest" description="Disordered" evidence="2">
    <location>
        <begin position="1167"/>
        <end position="1191"/>
    </location>
</feature>
<feature type="domain" description="TRADD-like N-terminal" evidence="3">
    <location>
        <begin position="2292"/>
        <end position="2332"/>
    </location>
</feature>
<comment type="caution">
    <text evidence="4">The sequence shown here is derived from an EMBL/GenBank/DDBJ whole genome shotgun (WGS) entry which is preliminary data.</text>
</comment>
<keyword evidence="1" id="KW-0175">Coiled coil</keyword>
<evidence type="ECO:0000259" key="3">
    <source>
        <dbReference type="Pfam" id="PF20694"/>
    </source>
</evidence>
<feature type="coiled-coil region" evidence="1">
    <location>
        <begin position="350"/>
        <end position="385"/>
    </location>
</feature>
<evidence type="ECO:0000256" key="2">
    <source>
        <dbReference type="SAM" id="MobiDB-lite"/>
    </source>
</evidence>
<dbReference type="InterPro" id="IPR049341">
    <property type="entry name" value="TRADD-like_N"/>
</dbReference>
<name>A0A2B4RGZ1_STYPI</name>
<keyword evidence="4" id="KW-0808">Transferase</keyword>
<dbReference type="InterPro" id="IPR050194">
    <property type="entry name" value="Glycosyltransferase_grp1"/>
</dbReference>